<evidence type="ECO:0000313" key="2">
    <source>
        <dbReference type="Proteomes" id="UP000789525"/>
    </source>
</evidence>
<reference evidence="1" key="1">
    <citation type="submission" date="2021-06" db="EMBL/GenBank/DDBJ databases">
        <authorList>
            <person name="Kallberg Y."/>
            <person name="Tangrot J."/>
            <person name="Rosling A."/>
        </authorList>
    </citation>
    <scope>NUCLEOTIDE SEQUENCE</scope>
    <source>
        <strain evidence="1">CL356</strain>
    </source>
</reference>
<comment type="caution">
    <text evidence="1">The sequence shown here is derived from an EMBL/GenBank/DDBJ whole genome shotgun (WGS) entry which is preliminary data.</text>
</comment>
<feature type="non-terminal residue" evidence="1">
    <location>
        <position position="1"/>
    </location>
</feature>
<protein>
    <submittedName>
        <fullName evidence="1">11548_t:CDS:1</fullName>
    </submittedName>
</protein>
<dbReference type="Proteomes" id="UP000789525">
    <property type="component" value="Unassembled WGS sequence"/>
</dbReference>
<accession>A0ACA9QZU2</accession>
<keyword evidence="2" id="KW-1185">Reference proteome</keyword>
<evidence type="ECO:0000313" key="1">
    <source>
        <dbReference type="EMBL" id="CAG8770804.1"/>
    </source>
</evidence>
<gene>
    <name evidence="1" type="ORF">ACOLOM_LOCUS13774</name>
</gene>
<sequence>SLPPPLDLYPSMDQIHNSTPNAIRSQNSVSVIIHNPGPNQDFDTQARFDEPAFADQSQSVMQPQHQQSHLPIEGIRRRTKSTPAPRPHAILDIDMDMDLPPPPPRGSFMRELGTAESSPATGYTPLRVINGPEPETDTGTIGGD</sequence>
<feature type="non-terminal residue" evidence="1">
    <location>
        <position position="144"/>
    </location>
</feature>
<dbReference type="EMBL" id="CAJVPT010064745">
    <property type="protein sequence ID" value="CAG8770804.1"/>
    <property type="molecule type" value="Genomic_DNA"/>
</dbReference>
<proteinExistence type="predicted"/>
<organism evidence="1 2">
    <name type="scientific">Acaulospora colombiana</name>
    <dbReference type="NCBI Taxonomy" id="27376"/>
    <lineage>
        <taxon>Eukaryota</taxon>
        <taxon>Fungi</taxon>
        <taxon>Fungi incertae sedis</taxon>
        <taxon>Mucoromycota</taxon>
        <taxon>Glomeromycotina</taxon>
        <taxon>Glomeromycetes</taxon>
        <taxon>Diversisporales</taxon>
        <taxon>Acaulosporaceae</taxon>
        <taxon>Acaulospora</taxon>
    </lineage>
</organism>
<name>A0ACA9QZU2_9GLOM</name>